<dbReference type="EMBL" id="SHNP01000002">
    <property type="protein sequence ID" value="MCX2973100.1"/>
    <property type="molecule type" value="Genomic_DNA"/>
</dbReference>
<evidence type="ECO:0000256" key="1">
    <source>
        <dbReference type="ARBA" id="ARBA00006586"/>
    </source>
</evidence>
<keyword evidence="7" id="KW-1185">Reference proteome</keyword>
<feature type="chain" id="PRO_5046389348" description="Acyl-homoserine-lactone acylase" evidence="5">
    <location>
        <begin position="23"/>
        <end position="814"/>
    </location>
</feature>
<evidence type="ECO:0000256" key="2">
    <source>
        <dbReference type="ARBA" id="ARBA00022729"/>
    </source>
</evidence>
<sequence>MNHLLGRIRLPLVSILSAFLIACSSDSSDRPAPVDPPPVDPPEPELTYQAEVIWTEYGIPHITADDWGSLGYGAGYAFAEQNFCSYMREVVRANGESAEYFGDDGNLEFDFVMRLYNTDEAIERVKEQMSERGVSLFEGYAAGISRYLEDTGVDNLAEGDEGCRGEAWVRPVTLDDALRSGHKTILRASADPFYRELVNAVPPADTVAALTPMSDQMRQVAMAQIAATSPEELLAGFNFPATDVLGSNAYGIGRDASGIDSGVLFGNPHFPWQGVNRFFMAHYTIPGEYDVMGAGLFGIPLANIGFNKDTAWSHTVSTARRFTLHELEINPENPLQYFFGEELVDLTPLTVSAVDGDGETVEHTFYQSQFGTIADLSNQLEAFGGWPTFNGTIFAFNDANKENLRGLENWINFGQAESLDDILEATKTIGIPWVNTIAADRNGDGFYGDISAVPNAPQQLIDSCVRGPIAVPVLVVARIVTLDGSDPDCQLGNDEGAPPNLLGYDSLPKLRTTEYGANANDSYWLPNPRNLLTGFTPAIGPEEYQQSLRTRLTFVQAEQRLAGEDDLEGEGFTNQQARDIFTSARNYAAELINEDVVALCDSVDDWSVYSAADASMIEACEILGAWDTRHTIDSVGGHIFYELWRRVGRLGNLWAVPFDATDPVNTPNTLNVSDLALVEAVRQALADSVVFLEENNIALDAPWGEVQFIERSGERIPLPGGSGSMLFNVISAGFVEGEGYSDVRAGNSYIHAVSWDETDCPDANAILTYSQSTDPASPHYADATELYSNSGWIDMPFCEADRDEQEIRRLTVEE</sequence>
<dbReference type="InterPro" id="IPR043147">
    <property type="entry name" value="Penicillin_amidase_A-knob"/>
</dbReference>
<accession>A0ABT3STX3</accession>
<organism evidence="6 7">
    <name type="scientific">Candidatus Seongchinamella marina</name>
    <dbReference type="NCBI Taxonomy" id="2518990"/>
    <lineage>
        <taxon>Bacteria</taxon>
        <taxon>Pseudomonadati</taxon>
        <taxon>Pseudomonadota</taxon>
        <taxon>Gammaproteobacteria</taxon>
        <taxon>Cellvibrionales</taxon>
        <taxon>Halieaceae</taxon>
        <taxon>Seongchinamella</taxon>
    </lineage>
</organism>
<keyword evidence="4" id="KW-0865">Zymogen</keyword>
<evidence type="ECO:0000313" key="7">
    <source>
        <dbReference type="Proteomes" id="UP001143307"/>
    </source>
</evidence>
<comment type="similarity">
    <text evidence="1">Belongs to the peptidase S45 family.</text>
</comment>
<gene>
    <name evidence="6" type="ORF">EYC87_05800</name>
</gene>
<feature type="signal peptide" evidence="5">
    <location>
        <begin position="1"/>
        <end position="22"/>
    </location>
</feature>
<dbReference type="PANTHER" id="PTHR34218:SF3">
    <property type="entry name" value="ACYL-HOMOSERINE LACTONE ACYLASE PVDQ"/>
    <property type="match status" value="1"/>
</dbReference>
<comment type="caution">
    <text evidence="6">The sequence shown here is derived from an EMBL/GenBank/DDBJ whole genome shotgun (WGS) entry which is preliminary data.</text>
</comment>
<dbReference type="Pfam" id="PF01804">
    <property type="entry name" value="Penicil_amidase"/>
    <property type="match status" value="1"/>
</dbReference>
<dbReference type="Gene3D" id="1.10.1400.10">
    <property type="match status" value="1"/>
</dbReference>
<dbReference type="Gene3D" id="2.30.120.10">
    <property type="match status" value="1"/>
</dbReference>
<dbReference type="InterPro" id="IPR043146">
    <property type="entry name" value="Penicillin_amidase_N_B-knob"/>
</dbReference>
<evidence type="ECO:0000256" key="3">
    <source>
        <dbReference type="ARBA" id="ARBA00022801"/>
    </source>
</evidence>
<evidence type="ECO:0000313" key="6">
    <source>
        <dbReference type="EMBL" id="MCX2973100.1"/>
    </source>
</evidence>
<dbReference type="SUPFAM" id="SSF56235">
    <property type="entry name" value="N-terminal nucleophile aminohydrolases (Ntn hydrolases)"/>
    <property type="match status" value="1"/>
</dbReference>
<dbReference type="Gene3D" id="3.60.20.10">
    <property type="entry name" value="Glutamine Phosphoribosylpyrophosphate, subunit 1, domain 1"/>
    <property type="match status" value="1"/>
</dbReference>
<name>A0ABT3STX3_9GAMM</name>
<dbReference type="InterPro" id="IPR029055">
    <property type="entry name" value="Ntn_hydrolases_N"/>
</dbReference>
<keyword evidence="2 5" id="KW-0732">Signal</keyword>
<dbReference type="Gene3D" id="1.10.439.10">
    <property type="entry name" value="Penicillin Amidohydrolase, domain 1"/>
    <property type="match status" value="1"/>
</dbReference>
<dbReference type="PANTHER" id="PTHR34218">
    <property type="entry name" value="PEPTIDASE S45 PENICILLIN AMIDASE"/>
    <property type="match status" value="1"/>
</dbReference>
<protein>
    <recommendedName>
        <fullName evidence="8">Acyl-homoserine-lactone acylase</fullName>
    </recommendedName>
</protein>
<evidence type="ECO:0000256" key="4">
    <source>
        <dbReference type="ARBA" id="ARBA00023145"/>
    </source>
</evidence>
<evidence type="ECO:0000256" key="5">
    <source>
        <dbReference type="SAM" id="SignalP"/>
    </source>
</evidence>
<keyword evidence="3" id="KW-0378">Hydrolase</keyword>
<reference evidence="6" key="1">
    <citation type="submission" date="2019-02" db="EMBL/GenBank/DDBJ databases">
        <authorList>
            <person name="Li S.-H."/>
        </authorList>
    </citation>
    <scope>NUCLEOTIDE SEQUENCE</scope>
    <source>
        <strain evidence="6">IMCC8485</strain>
    </source>
</reference>
<proteinExistence type="inferred from homology"/>
<evidence type="ECO:0008006" key="8">
    <source>
        <dbReference type="Google" id="ProtNLM"/>
    </source>
</evidence>
<dbReference type="InterPro" id="IPR002692">
    <property type="entry name" value="S45"/>
</dbReference>
<dbReference type="RefSeq" id="WP_279252058.1">
    <property type="nucleotide sequence ID" value="NZ_SHNP01000002.1"/>
</dbReference>
<dbReference type="InterPro" id="IPR023343">
    <property type="entry name" value="Penicillin_amidase_dom1"/>
</dbReference>
<dbReference type="PROSITE" id="PS51257">
    <property type="entry name" value="PROKAR_LIPOPROTEIN"/>
    <property type="match status" value="1"/>
</dbReference>
<dbReference type="Proteomes" id="UP001143307">
    <property type="component" value="Unassembled WGS sequence"/>
</dbReference>